<evidence type="ECO:0000313" key="3">
    <source>
        <dbReference type="EMBL" id="VYT02802.1"/>
    </source>
</evidence>
<dbReference type="NCBIfam" id="TIGR03544">
    <property type="entry name" value="DivI1A_domain"/>
    <property type="match status" value="2"/>
</dbReference>
<evidence type="ECO:0000313" key="4">
    <source>
        <dbReference type="Proteomes" id="UP000429211"/>
    </source>
</evidence>
<gene>
    <name evidence="3" type="ORF">BDLFYP24_01913</name>
    <name evidence="2" type="ORF">GBB04_00835</name>
</gene>
<feature type="compositionally biased region" description="Basic and acidic residues" evidence="1">
    <location>
        <begin position="436"/>
        <end position="448"/>
    </location>
</feature>
<feature type="compositionally biased region" description="Low complexity" evidence="1">
    <location>
        <begin position="406"/>
        <end position="432"/>
    </location>
</feature>
<reference evidence="3" key="2">
    <citation type="submission" date="2019-11" db="EMBL/GenBank/DDBJ databases">
        <authorList>
            <person name="Feng L."/>
        </authorList>
    </citation>
    <scope>NUCLEOTIDE SEQUENCE</scope>
    <source>
        <strain evidence="3">BdentiumLFYP24</strain>
    </source>
</reference>
<feature type="compositionally biased region" description="Polar residues" evidence="1">
    <location>
        <begin position="279"/>
        <end position="291"/>
    </location>
</feature>
<accession>A0A6N2TDY1</accession>
<dbReference type="Proteomes" id="UP000429211">
    <property type="component" value="Unassembled WGS sequence"/>
</dbReference>
<sequence length="474" mass="50884">MAQEPEAGRNASGVARTGKRKWGYDPAQVDAFLERAHMLYESEGVQLTQHDIQNVSFDLVKGGYVIAQVDAALARLERAVVDKQTTWEISQHGRVAWKAQTEALYRQLDEHAKRAAGERFKSGEPKTPSYDRKQVDRIIDQSMAKAASELDIEKISREDAKHLVDLNSTSVANVIFTQRKGKRGYDERQVDYYLSSCVQLLTRLESYARVADFVGEPTETLQQTSASSDAKETQLIAPLFAKPAMTTEHDDETASKPGESFDALNKAEREIFAAPAVSPVSTPEAETSATLPPSVPPVFQPSVTRASVENKAEEDANAEAPVSDMPPSFAPAAPAYKPAEPAADSSLAALAHMAESTDEPSPAETSSAPYVPDLSVPSVPQVNTDALDLSSMTSLLAAQHTPVPPSIDISSASAPSAAPAEPAGTATKPEAPTVEDAGKTEEKKDESKVSPLFPGDSHGLNVDIPDLSFPTFDD</sequence>
<name>A0A6N2TDY1_9BIFI</name>
<dbReference type="EMBL" id="WDPD01000001">
    <property type="protein sequence ID" value="KAB7462362.1"/>
    <property type="molecule type" value="Genomic_DNA"/>
</dbReference>
<evidence type="ECO:0000256" key="1">
    <source>
        <dbReference type="SAM" id="MobiDB-lite"/>
    </source>
</evidence>
<feature type="region of interest" description="Disordered" evidence="1">
    <location>
        <begin position="240"/>
        <end position="259"/>
    </location>
</feature>
<dbReference type="NCBIfam" id="TIGR03543">
    <property type="entry name" value="divI1A_rptt_fam"/>
    <property type="match status" value="1"/>
</dbReference>
<evidence type="ECO:0000313" key="2">
    <source>
        <dbReference type="EMBL" id="KAB7462362.1"/>
    </source>
</evidence>
<dbReference type="AlphaFoldDB" id="A0A6N2TDY1"/>
<organism evidence="3">
    <name type="scientific">Bifidobacterium dentium</name>
    <dbReference type="NCBI Taxonomy" id="1689"/>
    <lineage>
        <taxon>Bacteria</taxon>
        <taxon>Bacillati</taxon>
        <taxon>Actinomycetota</taxon>
        <taxon>Actinomycetes</taxon>
        <taxon>Bifidobacteriales</taxon>
        <taxon>Bifidobacteriaceae</taxon>
        <taxon>Bifidobacterium</taxon>
    </lineage>
</organism>
<dbReference type="RefSeq" id="WP_034522313.1">
    <property type="nucleotide sequence ID" value="NZ_CACRSP010000004.1"/>
</dbReference>
<feature type="region of interest" description="Disordered" evidence="1">
    <location>
        <begin position="276"/>
        <end position="382"/>
    </location>
</feature>
<proteinExistence type="predicted"/>
<protein>
    <submittedName>
        <fullName evidence="2">DivIVA domain-containing protein</fullName>
    </submittedName>
    <submittedName>
        <fullName evidence="3">DivIVA protein</fullName>
    </submittedName>
</protein>
<dbReference type="InterPro" id="IPR019933">
    <property type="entry name" value="DivIVA_domain"/>
</dbReference>
<feature type="compositionally biased region" description="Low complexity" evidence="1">
    <location>
        <begin position="326"/>
        <end position="343"/>
    </location>
</feature>
<feature type="region of interest" description="Disordered" evidence="1">
    <location>
        <begin position="402"/>
        <end position="474"/>
    </location>
</feature>
<dbReference type="InterPro" id="IPR019932">
    <property type="entry name" value="CHP03543"/>
</dbReference>
<reference evidence="2 4" key="1">
    <citation type="journal article" date="2019" name="Nat. Med.">
        <title>A library of human gut bacterial isolates paired with longitudinal multiomics data enables mechanistic microbiome research.</title>
        <authorList>
            <person name="Poyet M."/>
            <person name="Groussin M."/>
            <person name="Gibbons S.M."/>
            <person name="Avila-Pacheco J."/>
            <person name="Jiang X."/>
            <person name="Kearney S.M."/>
            <person name="Perrotta A.R."/>
            <person name="Berdy B."/>
            <person name="Zhao S."/>
            <person name="Lieberman T.D."/>
            <person name="Swanson P.K."/>
            <person name="Smith M."/>
            <person name="Roesemann S."/>
            <person name="Alexander J.E."/>
            <person name="Rich S.A."/>
            <person name="Livny J."/>
            <person name="Vlamakis H."/>
            <person name="Clish C."/>
            <person name="Bullock K."/>
            <person name="Deik A."/>
            <person name="Scott J."/>
            <person name="Pierce K.A."/>
            <person name="Xavier R.J."/>
            <person name="Alm E.J."/>
        </authorList>
    </citation>
    <scope>NUCLEOTIDE SEQUENCE [LARGE SCALE GENOMIC DNA]</scope>
    <source>
        <strain evidence="2 4">BIOML-A2</strain>
    </source>
</reference>
<dbReference type="EMBL" id="CACRSP010000004">
    <property type="protein sequence ID" value="VYT02802.1"/>
    <property type="molecule type" value="Genomic_DNA"/>
</dbReference>